<proteinExistence type="predicted"/>
<name>A0A521AIP9_9SPHI</name>
<keyword evidence="2" id="KW-1185">Reference proteome</keyword>
<evidence type="ECO:0000313" key="1">
    <source>
        <dbReference type="EMBL" id="SMO34715.1"/>
    </source>
</evidence>
<organism evidence="1 2">
    <name type="scientific">Pedobacter westerhofensis</name>
    <dbReference type="NCBI Taxonomy" id="425512"/>
    <lineage>
        <taxon>Bacteria</taxon>
        <taxon>Pseudomonadati</taxon>
        <taxon>Bacteroidota</taxon>
        <taxon>Sphingobacteriia</taxon>
        <taxon>Sphingobacteriales</taxon>
        <taxon>Sphingobacteriaceae</taxon>
        <taxon>Pedobacter</taxon>
    </lineage>
</organism>
<evidence type="ECO:0000313" key="2">
    <source>
        <dbReference type="Proteomes" id="UP000320300"/>
    </source>
</evidence>
<protein>
    <submittedName>
        <fullName evidence="1">Uncharacterized protein</fullName>
    </submittedName>
</protein>
<dbReference type="AlphaFoldDB" id="A0A521AIP9"/>
<dbReference type="Proteomes" id="UP000320300">
    <property type="component" value="Unassembled WGS sequence"/>
</dbReference>
<reference evidence="1 2" key="1">
    <citation type="submission" date="2017-05" db="EMBL/GenBank/DDBJ databases">
        <authorList>
            <person name="Varghese N."/>
            <person name="Submissions S."/>
        </authorList>
    </citation>
    <scope>NUCLEOTIDE SEQUENCE [LARGE SCALE GENOMIC DNA]</scope>
    <source>
        <strain evidence="1 2">DSM 19036</strain>
    </source>
</reference>
<gene>
    <name evidence="1" type="ORF">SAMN06265348_101241</name>
</gene>
<dbReference type="EMBL" id="FXTN01000001">
    <property type="protein sequence ID" value="SMO34715.1"/>
    <property type="molecule type" value="Genomic_DNA"/>
</dbReference>
<accession>A0A521AIP9</accession>
<sequence>MKNQILNKFLNNWLLIQYNVILNAYVYESVN</sequence>